<evidence type="ECO:0000313" key="1">
    <source>
        <dbReference type="EMBL" id="VFJ64175.1"/>
    </source>
</evidence>
<accession>A0A450TBP9</accession>
<sequence length="99" mass="11178">MPSMTIPILALALPASGSWKVSVSEMWISLSLNRFSASRFKAEEILVITVTFEIGQLEMIVRQRKGMAPKKVRQKIMYTRETHIGKYAKAHLTAVHHAL</sequence>
<name>A0A450TBP9_9GAMM</name>
<dbReference type="AlphaFoldDB" id="A0A450TBP9"/>
<organism evidence="1">
    <name type="scientific">Candidatus Kentrum sp. FW</name>
    <dbReference type="NCBI Taxonomy" id="2126338"/>
    <lineage>
        <taxon>Bacteria</taxon>
        <taxon>Pseudomonadati</taxon>
        <taxon>Pseudomonadota</taxon>
        <taxon>Gammaproteobacteria</taxon>
        <taxon>Candidatus Kentrum</taxon>
    </lineage>
</organism>
<protein>
    <submittedName>
        <fullName evidence="1">Uncharacterized protein</fullName>
    </submittedName>
</protein>
<dbReference type="EMBL" id="CAADFE010000005">
    <property type="protein sequence ID" value="VFJ64175.1"/>
    <property type="molecule type" value="Genomic_DNA"/>
</dbReference>
<proteinExistence type="predicted"/>
<reference evidence="1" key="1">
    <citation type="submission" date="2019-02" db="EMBL/GenBank/DDBJ databases">
        <authorList>
            <person name="Gruber-Vodicka R. H."/>
            <person name="Seah K. B. B."/>
        </authorList>
    </citation>
    <scope>NUCLEOTIDE SEQUENCE</scope>
    <source>
        <strain evidence="1">BECK_BZ131</strain>
    </source>
</reference>
<gene>
    <name evidence="1" type="ORF">BECKFW1821C_GA0114237_100549</name>
</gene>